<organism evidence="1 2">
    <name type="scientific">Staphylococcus capitis</name>
    <dbReference type="NCBI Taxonomy" id="29388"/>
    <lineage>
        <taxon>Bacteria</taxon>
        <taxon>Bacillati</taxon>
        <taxon>Bacillota</taxon>
        <taxon>Bacilli</taxon>
        <taxon>Bacillales</taxon>
        <taxon>Staphylococcaceae</taxon>
        <taxon>Staphylococcus</taxon>
    </lineage>
</organism>
<comment type="caution">
    <text evidence="1">The sequence shown here is derived from an EMBL/GenBank/DDBJ whole genome shotgun (WGS) entry which is preliminary data.</text>
</comment>
<protein>
    <submittedName>
        <fullName evidence="1">DUF2529 domain-containing protein</fullName>
    </submittedName>
</protein>
<dbReference type="Proteomes" id="UP000291949">
    <property type="component" value="Unassembled WGS sequence"/>
</dbReference>
<gene>
    <name evidence="1" type="ORF">EQ811_15610</name>
</gene>
<dbReference type="EMBL" id="SCHC01000577">
    <property type="protein sequence ID" value="TBW68424.1"/>
    <property type="molecule type" value="Genomic_DNA"/>
</dbReference>
<evidence type="ECO:0000313" key="1">
    <source>
        <dbReference type="EMBL" id="TBW68424.1"/>
    </source>
</evidence>
<sequence>HSMAFNYIYYDIYTQMVEMTRDLEL</sequence>
<accession>A0A7Z8E1E3</accession>
<name>A0A7Z8E1E3_STACP</name>
<dbReference type="AlphaFoldDB" id="A0A7Z8E1E3"/>
<feature type="non-terminal residue" evidence="1">
    <location>
        <position position="1"/>
    </location>
</feature>
<reference evidence="1 2" key="1">
    <citation type="journal article" date="2019" name="Sci. Transl. Med.">
        <title>Quorum sensing between bacterial species on the skin protects against epidermal injury in atopic dermatitis.</title>
        <authorList>
            <person name="Williams M.R."/>
        </authorList>
    </citation>
    <scope>NUCLEOTIDE SEQUENCE [LARGE SCALE GENOMIC DNA]</scope>
    <source>
        <strain evidence="1 2">H8</strain>
    </source>
</reference>
<proteinExistence type="predicted"/>
<evidence type="ECO:0000313" key="2">
    <source>
        <dbReference type="Proteomes" id="UP000291949"/>
    </source>
</evidence>